<proteinExistence type="predicted"/>
<dbReference type="OrthoDB" id="25558at10239"/>
<organism evidence="1 2">
    <name type="scientific">Streptomyces phage Mildred21</name>
    <dbReference type="NCBI Taxonomy" id="2023959"/>
    <lineage>
        <taxon>Viruses</taxon>
        <taxon>Duplodnaviria</taxon>
        <taxon>Heunggongvirae</taxon>
        <taxon>Uroviricota</taxon>
        <taxon>Caudoviricetes</taxon>
        <taxon>Stanwilliamsviridae</taxon>
        <taxon>Boydwoodruffvirinae</taxon>
        <taxon>Samistivirus</taxon>
        <taxon>Samistivirus mildred21</taxon>
    </lineage>
</organism>
<protein>
    <submittedName>
        <fullName evidence="1">Uncharacterized protein</fullName>
    </submittedName>
</protein>
<name>A0A222YU66_9CAUD</name>
<sequence length="61" mass="6670">MSLSHIDAERILDLISGTIDGGWNDGIDAFVGASNDGEFLHVEVEDDDGNKKKFYLSIEEA</sequence>
<reference evidence="1 2" key="1">
    <citation type="submission" date="2017-05" db="EMBL/GenBank/DDBJ databases">
        <authorList>
            <person name="Chapman J."/>
            <person name="Chang C."/>
            <person name="Suresh T."/>
            <person name="Shishido T.C."/>
            <person name="Bindert I."/>
            <person name="Shaffer C.D."/>
            <person name="Weston-Hafer K.A."/>
            <person name="Russell D.A."/>
            <person name="Pope W.H."/>
            <person name="Jacobs-Sera D."/>
            <person name="Hendrix R.W."/>
            <person name="Hatfull G.F."/>
        </authorList>
    </citation>
    <scope>NUCLEOTIDE SEQUENCE [LARGE SCALE GENOMIC DNA]</scope>
</reference>
<evidence type="ECO:0000313" key="2">
    <source>
        <dbReference type="Proteomes" id="UP000223009"/>
    </source>
</evidence>
<gene>
    <name evidence="1" type="ORF">SEA_MILDRED21_136</name>
</gene>
<keyword evidence="2" id="KW-1185">Reference proteome</keyword>
<dbReference type="Proteomes" id="UP000223009">
    <property type="component" value="Segment"/>
</dbReference>
<evidence type="ECO:0000313" key="1">
    <source>
        <dbReference type="EMBL" id="ASR75531.1"/>
    </source>
</evidence>
<accession>A0A222YU66</accession>
<dbReference type="EMBL" id="MF155946">
    <property type="protein sequence ID" value="ASR75531.1"/>
    <property type="molecule type" value="Genomic_DNA"/>
</dbReference>